<dbReference type="GO" id="GO:0005634">
    <property type="term" value="C:nucleus"/>
    <property type="evidence" value="ECO:0007669"/>
    <property type="project" value="UniProtKB-SubCell"/>
</dbReference>
<protein>
    <submittedName>
        <fullName evidence="14">Paired box 4</fullName>
    </submittedName>
</protein>
<evidence type="ECO:0000256" key="1">
    <source>
        <dbReference type="ARBA" id="ARBA00004123"/>
    </source>
</evidence>
<name>A0A3B3BJW9_ORYME</name>
<accession>A0A3B3BJW9</accession>
<evidence type="ECO:0000256" key="5">
    <source>
        <dbReference type="ARBA" id="ARBA00023015"/>
    </source>
</evidence>
<comment type="subcellular location">
    <subcellularLocation>
        <location evidence="1 10 11">Nucleus</location>
    </subcellularLocation>
</comment>
<dbReference type="PROSITE" id="PS51057">
    <property type="entry name" value="PAIRED_2"/>
    <property type="match status" value="1"/>
</dbReference>
<dbReference type="PANTHER" id="PTHR45636">
    <property type="entry name" value="PAIRED BOX PROTEIN PAX-6-RELATED-RELATED"/>
    <property type="match status" value="1"/>
</dbReference>
<dbReference type="SUPFAM" id="SSF46689">
    <property type="entry name" value="Homeodomain-like"/>
    <property type="match status" value="2"/>
</dbReference>
<keyword evidence="6 10" id="KW-0238">DNA-binding</keyword>
<feature type="domain" description="Homeobox" evidence="12">
    <location>
        <begin position="136"/>
        <end position="196"/>
    </location>
</feature>
<keyword evidence="5" id="KW-0805">Transcription regulation</keyword>
<dbReference type="SMART" id="SM00351">
    <property type="entry name" value="PAX"/>
    <property type="match status" value="1"/>
</dbReference>
<dbReference type="GO" id="GO:0009952">
    <property type="term" value="P:anterior/posterior pattern specification"/>
    <property type="evidence" value="ECO:0007669"/>
    <property type="project" value="UniProtKB-ARBA"/>
</dbReference>
<evidence type="ECO:0000256" key="3">
    <source>
        <dbReference type="ARBA" id="ARBA00022473"/>
    </source>
</evidence>
<evidence type="ECO:0000256" key="8">
    <source>
        <dbReference type="ARBA" id="ARBA00023163"/>
    </source>
</evidence>
<feature type="DNA-binding region" description="Homeobox" evidence="10">
    <location>
        <begin position="138"/>
        <end position="197"/>
    </location>
</feature>
<dbReference type="Gene3D" id="1.10.10.60">
    <property type="entry name" value="Homeodomain-like"/>
    <property type="match status" value="1"/>
</dbReference>
<dbReference type="PROSITE" id="PS50071">
    <property type="entry name" value="HOMEOBOX_2"/>
    <property type="match status" value="1"/>
</dbReference>
<evidence type="ECO:0000256" key="6">
    <source>
        <dbReference type="ARBA" id="ARBA00023125"/>
    </source>
</evidence>
<keyword evidence="9 10" id="KW-0539">Nucleus</keyword>
<evidence type="ECO:0000313" key="14">
    <source>
        <dbReference type="Ensembl" id="ENSOMEP00000005529.1"/>
    </source>
</evidence>
<proteinExistence type="inferred from homology"/>
<dbReference type="PROSITE" id="PS00027">
    <property type="entry name" value="HOMEOBOX_1"/>
    <property type="match status" value="1"/>
</dbReference>
<feature type="domain" description="Paired" evidence="13">
    <location>
        <begin position="1"/>
        <end position="111"/>
    </location>
</feature>
<dbReference type="InterPro" id="IPR036388">
    <property type="entry name" value="WH-like_DNA-bd_sf"/>
</dbReference>
<evidence type="ECO:0000313" key="15">
    <source>
        <dbReference type="Proteomes" id="UP000261560"/>
    </source>
</evidence>
<evidence type="ECO:0000256" key="10">
    <source>
        <dbReference type="PROSITE-ProRule" id="PRU00108"/>
    </source>
</evidence>
<dbReference type="InterPro" id="IPR017970">
    <property type="entry name" value="Homeobox_CS"/>
</dbReference>
<dbReference type="GO" id="GO:0000978">
    <property type="term" value="F:RNA polymerase II cis-regulatory region sequence-specific DNA binding"/>
    <property type="evidence" value="ECO:0007669"/>
    <property type="project" value="TreeGrafter"/>
</dbReference>
<dbReference type="GO" id="GO:0048593">
    <property type="term" value="P:camera-type eye morphogenesis"/>
    <property type="evidence" value="ECO:0007669"/>
    <property type="project" value="UniProtKB-ARBA"/>
</dbReference>
<dbReference type="Ensembl" id="ENSOMET00000007336.1">
    <property type="protein sequence ID" value="ENSOMEP00000005529.1"/>
    <property type="gene ID" value="ENSOMEG00000006589.1"/>
</dbReference>
<reference evidence="14" key="1">
    <citation type="submission" date="2025-08" db="UniProtKB">
        <authorList>
            <consortium name="Ensembl"/>
        </authorList>
    </citation>
    <scope>IDENTIFICATION</scope>
</reference>
<evidence type="ECO:0000256" key="11">
    <source>
        <dbReference type="RuleBase" id="RU000682"/>
    </source>
</evidence>
<organism evidence="14 15">
    <name type="scientific">Oryzias melastigma</name>
    <name type="common">Marine medaka</name>
    <dbReference type="NCBI Taxonomy" id="30732"/>
    <lineage>
        <taxon>Eukaryota</taxon>
        <taxon>Metazoa</taxon>
        <taxon>Chordata</taxon>
        <taxon>Craniata</taxon>
        <taxon>Vertebrata</taxon>
        <taxon>Euteleostomi</taxon>
        <taxon>Actinopterygii</taxon>
        <taxon>Neopterygii</taxon>
        <taxon>Teleostei</taxon>
        <taxon>Neoteleostei</taxon>
        <taxon>Acanthomorphata</taxon>
        <taxon>Ovalentaria</taxon>
        <taxon>Atherinomorphae</taxon>
        <taxon>Beloniformes</taxon>
        <taxon>Adrianichthyidae</taxon>
        <taxon>Oryziinae</taxon>
        <taxon>Oryzias</taxon>
    </lineage>
</organism>
<evidence type="ECO:0000259" key="13">
    <source>
        <dbReference type="PROSITE" id="PS51057"/>
    </source>
</evidence>
<keyword evidence="4" id="KW-0563">Paired box</keyword>
<dbReference type="GO" id="GO:0030902">
    <property type="term" value="P:hindbrain development"/>
    <property type="evidence" value="ECO:0007669"/>
    <property type="project" value="UniProtKB-ARBA"/>
</dbReference>
<comment type="similarity">
    <text evidence="2">Belongs to the paired homeobox family.</text>
</comment>
<dbReference type="InterPro" id="IPR009057">
    <property type="entry name" value="Homeodomain-like_sf"/>
</dbReference>
<evidence type="ECO:0000256" key="2">
    <source>
        <dbReference type="ARBA" id="ARBA00005733"/>
    </source>
</evidence>
<keyword evidence="7 10" id="KW-0371">Homeobox</keyword>
<dbReference type="GeneTree" id="ENSGT00940000165785"/>
<dbReference type="Proteomes" id="UP000261560">
    <property type="component" value="Unplaced"/>
</dbReference>
<keyword evidence="8" id="KW-0804">Transcription</keyword>
<keyword evidence="3" id="KW-0217">Developmental protein</keyword>
<dbReference type="InterPro" id="IPR001356">
    <property type="entry name" value="HD"/>
</dbReference>
<sequence>TLCSIINWIDLLSRKSLKETLLINASTVNAQVSSGCVSKILTRFWRTGRVAPKAIGGSRPRLLTPGVISTIIRFKSENPTIFAWEIRKRLAAARMCKVPSVSSINRVLRKIQTGHGALQIEVKDQETSCDQQKSKGGQLRNRTSFTQEQSRALEQEFAQRHYADLYTREKLSAEIKLSEETIKVWFSNRRAKRRREVKQSRSTMPCMYSRSFISSNIFKYSLILKFCRPLGAPSCFTLTCDFCVFPFWKIVRSAINGGDLRGCCCASMSFVPINTTQNRSGYISSIVAC</sequence>
<evidence type="ECO:0000259" key="12">
    <source>
        <dbReference type="PROSITE" id="PS50071"/>
    </source>
</evidence>
<dbReference type="SMART" id="SM00389">
    <property type="entry name" value="HOX"/>
    <property type="match status" value="1"/>
</dbReference>
<dbReference type="FunFam" id="1.10.10.10:FF:000003">
    <property type="entry name" value="Paired box protein Pax-6"/>
    <property type="match status" value="1"/>
</dbReference>
<dbReference type="InterPro" id="IPR001523">
    <property type="entry name" value="Paired_dom"/>
</dbReference>
<dbReference type="Gene3D" id="1.10.10.10">
    <property type="entry name" value="Winged helix-like DNA-binding domain superfamily/Winged helix DNA-binding domain"/>
    <property type="match status" value="2"/>
</dbReference>
<evidence type="ECO:0000256" key="4">
    <source>
        <dbReference type="ARBA" id="ARBA00022724"/>
    </source>
</evidence>
<dbReference type="Pfam" id="PF00046">
    <property type="entry name" value="Homeodomain"/>
    <property type="match status" value="1"/>
</dbReference>
<dbReference type="GO" id="GO:0000981">
    <property type="term" value="F:DNA-binding transcription factor activity, RNA polymerase II-specific"/>
    <property type="evidence" value="ECO:0007669"/>
    <property type="project" value="InterPro"/>
</dbReference>
<dbReference type="CDD" id="cd00086">
    <property type="entry name" value="homeodomain"/>
    <property type="match status" value="1"/>
</dbReference>
<dbReference type="InterPro" id="IPR043565">
    <property type="entry name" value="PAX_fam"/>
</dbReference>
<dbReference type="Pfam" id="PF00292">
    <property type="entry name" value="PAX"/>
    <property type="match status" value="1"/>
</dbReference>
<dbReference type="PANTHER" id="PTHR45636:SF47">
    <property type="entry name" value="PAIRED BOX PROTEIN PAX-4"/>
    <property type="match status" value="1"/>
</dbReference>
<dbReference type="AlphaFoldDB" id="A0A3B3BJW9"/>
<reference evidence="14" key="2">
    <citation type="submission" date="2025-09" db="UniProtKB">
        <authorList>
            <consortium name="Ensembl"/>
        </authorList>
    </citation>
    <scope>IDENTIFICATION</scope>
</reference>
<evidence type="ECO:0000256" key="7">
    <source>
        <dbReference type="ARBA" id="ARBA00023155"/>
    </source>
</evidence>
<keyword evidence="15" id="KW-1185">Reference proteome</keyword>
<evidence type="ECO:0000256" key="9">
    <source>
        <dbReference type="ARBA" id="ARBA00023242"/>
    </source>
</evidence>
<dbReference type="PRINTS" id="PR00027">
    <property type="entry name" value="PAIREDBOX"/>
</dbReference>